<evidence type="ECO:0000313" key="1">
    <source>
        <dbReference type="EMBL" id="PHM30347.1"/>
    </source>
</evidence>
<protein>
    <submittedName>
        <fullName evidence="1">RTX toxin</fullName>
    </submittedName>
</protein>
<dbReference type="AlphaFoldDB" id="A0A1N6MXD2"/>
<keyword evidence="4" id="KW-1185">Reference proteome</keyword>
<dbReference type="Proteomes" id="UP000196435">
    <property type="component" value="Unassembled WGS sequence"/>
</dbReference>
<evidence type="ECO:0000313" key="4">
    <source>
        <dbReference type="Proteomes" id="UP000224871"/>
    </source>
</evidence>
<proteinExistence type="predicted"/>
<evidence type="ECO:0000313" key="2">
    <source>
        <dbReference type="EMBL" id="SIP73427.1"/>
    </source>
</evidence>
<dbReference type="EMBL" id="FTLG01000124">
    <property type="protein sequence ID" value="SIP73427.1"/>
    <property type="molecule type" value="Genomic_DNA"/>
</dbReference>
<organism evidence="2 3">
    <name type="scientific">Xenorhabdus innexi</name>
    <dbReference type="NCBI Taxonomy" id="290109"/>
    <lineage>
        <taxon>Bacteria</taxon>
        <taxon>Pseudomonadati</taxon>
        <taxon>Pseudomonadota</taxon>
        <taxon>Gammaproteobacteria</taxon>
        <taxon>Enterobacterales</taxon>
        <taxon>Morganellaceae</taxon>
        <taxon>Xenorhabdus</taxon>
    </lineage>
</organism>
<gene>
    <name evidence="1" type="ORF">Xinn_03321</name>
    <name evidence="2" type="ORF">XIS1_210011</name>
</gene>
<reference evidence="1 4" key="3">
    <citation type="journal article" date="2017" name="Nat. Microbiol.">
        <title>Natural product diversity associated with the nematode symbionts Photorhabdus and Xenorhabdus.</title>
        <authorList>
            <person name="Tobias N.J."/>
            <person name="Wolff H."/>
            <person name="Djahanschiri B."/>
            <person name="Grundmann F."/>
            <person name="Kronenwerth M."/>
            <person name="Shi Y.M."/>
            <person name="Simonyi S."/>
            <person name="Grun P."/>
            <person name="Shapiro-Ilan D."/>
            <person name="Pidot S.J."/>
            <person name="Stinear T.P."/>
            <person name="Ebersberger I."/>
            <person name="Bode H.B."/>
        </authorList>
    </citation>
    <scope>NUCLEOTIDE SEQUENCE [LARGE SCALE GENOMIC DNA]</scope>
    <source>
        <strain evidence="1 4">DSM 16336</strain>
    </source>
</reference>
<reference evidence="3" key="2">
    <citation type="submission" date="2016-12" db="EMBL/GenBank/DDBJ databases">
        <authorList>
            <person name="Gaudriault S."/>
        </authorList>
    </citation>
    <scope>NUCLEOTIDE SEQUENCE [LARGE SCALE GENOMIC DNA]</scope>
    <source>
        <strain evidence="3">HGB1681 (deposited as PTA-6826 in the American Type Culture Collection)</strain>
    </source>
</reference>
<dbReference type="EMBL" id="NIBU01000056">
    <property type="protein sequence ID" value="PHM30347.1"/>
    <property type="molecule type" value="Genomic_DNA"/>
</dbReference>
<name>A0A1N6MXD2_9GAMM</name>
<reference evidence="2" key="1">
    <citation type="submission" date="2016-12" db="EMBL/GenBank/DDBJ databases">
        <authorList>
            <person name="Song W.-J."/>
            <person name="Kurnit D.M."/>
        </authorList>
    </citation>
    <scope>NUCLEOTIDE SEQUENCE [LARGE SCALE GENOMIC DNA]</scope>
    <source>
        <strain evidence="2">HGB1681</strain>
    </source>
</reference>
<dbReference type="Proteomes" id="UP000224871">
    <property type="component" value="Unassembled WGS sequence"/>
</dbReference>
<accession>A0A1N6MXD2</accession>
<dbReference type="OrthoDB" id="6936320at2"/>
<dbReference type="RefSeq" id="WP_143706495.1">
    <property type="nucleotide sequence ID" value="NZ_CAWNQC010000255.1"/>
</dbReference>
<sequence>MDPRPVSATVYIEYLKGTHASMYIGDINSFDVGHLVDTHYIDDDGNQKIQKTRTTLSTLSKDDYGNFTNRGVDFRPGGHIKSFIKKPIIADTNWRQLDHDIELKCDVLYDLYDLDVNKMLGEHKSAQDNYYYKLLTNNCSTVVANILIAGGVREHLNENEFNFDGWGIWTPRKVAELCNKLAEKNFATKVKHKHCPNRWTNPLEVLLGRR</sequence>
<evidence type="ECO:0000313" key="3">
    <source>
        <dbReference type="Proteomes" id="UP000196435"/>
    </source>
</evidence>